<feature type="region of interest" description="Disordered" evidence="7">
    <location>
        <begin position="699"/>
        <end position="738"/>
    </location>
</feature>
<evidence type="ECO:0008006" key="11">
    <source>
        <dbReference type="Google" id="ProtNLM"/>
    </source>
</evidence>
<dbReference type="FunFam" id="3.30.70.270:FF:000020">
    <property type="entry name" value="Transposon Tf2-6 polyprotein-like Protein"/>
    <property type="match status" value="1"/>
</dbReference>
<proteinExistence type="predicted"/>
<dbReference type="CDD" id="cd09274">
    <property type="entry name" value="RNase_HI_RT_Ty3"/>
    <property type="match status" value="1"/>
</dbReference>
<evidence type="ECO:0000256" key="4">
    <source>
        <dbReference type="ARBA" id="ARBA00022759"/>
    </source>
</evidence>
<dbReference type="InterPro" id="IPR000477">
    <property type="entry name" value="RT_dom"/>
</dbReference>
<dbReference type="Gene3D" id="3.30.70.270">
    <property type="match status" value="2"/>
</dbReference>
<evidence type="ECO:0000313" key="10">
    <source>
        <dbReference type="EMBL" id="CAN67482.1"/>
    </source>
</evidence>
<dbReference type="PANTHER" id="PTHR34072:SF57">
    <property type="entry name" value="RNA-DIRECTED DNA POLYMERASE"/>
    <property type="match status" value="1"/>
</dbReference>
<dbReference type="InterPro" id="IPR043128">
    <property type="entry name" value="Rev_trsase/Diguanyl_cyclase"/>
</dbReference>
<dbReference type="InterPro" id="IPR043502">
    <property type="entry name" value="DNA/RNA_pol_sf"/>
</dbReference>
<evidence type="ECO:0000256" key="3">
    <source>
        <dbReference type="ARBA" id="ARBA00022722"/>
    </source>
</evidence>
<evidence type="ECO:0000256" key="2">
    <source>
        <dbReference type="ARBA" id="ARBA00022695"/>
    </source>
</evidence>
<dbReference type="GO" id="GO:0003964">
    <property type="term" value="F:RNA-directed DNA polymerase activity"/>
    <property type="evidence" value="ECO:0007669"/>
    <property type="project" value="UniProtKB-KW"/>
</dbReference>
<dbReference type="GO" id="GO:0016787">
    <property type="term" value="F:hydrolase activity"/>
    <property type="evidence" value="ECO:0007669"/>
    <property type="project" value="UniProtKB-KW"/>
</dbReference>
<feature type="domain" description="Reverse transcriptase RNase H-like" evidence="9">
    <location>
        <begin position="150"/>
        <end position="251"/>
    </location>
</feature>
<feature type="domain" description="Reverse transcriptase" evidence="8">
    <location>
        <begin position="5"/>
        <end position="60"/>
    </location>
</feature>
<keyword evidence="6" id="KW-0695">RNA-directed DNA polymerase</keyword>
<dbReference type="InterPro" id="IPR041373">
    <property type="entry name" value="RT_RNaseH"/>
</dbReference>
<feature type="compositionally biased region" description="Basic residues" evidence="7">
    <location>
        <begin position="360"/>
        <end position="374"/>
    </location>
</feature>
<dbReference type="AlphaFoldDB" id="A5B3K7"/>
<feature type="compositionally biased region" description="Basic and acidic residues" evidence="7">
    <location>
        <begin position="725"/>
        <end position="738"/>
    </location>
</feature>
<organism evidence="10">
    <name type="scientific">Vitis vinifera</name>
    <name type="common">Grape</name>
    <dbReference type="NCBI Taxonomy" id="29760"/>
    <lineage>
        <taxon>Eukaryota</taxon>
        <taxon>Viridiplantae</taxon>
        <taxon>Streptophyta</taxon>
        <taxon>Embryophyta</taxon>
        <taxon>Tracheophyta</taxon>
        <taxon>Spermatophyta</taxon>
        <taxon>Magnoliopsida</taxon>
        <taxon>eudicotyledons</taxon>
        <taxon>Gunneridae</taxon>
        <taxon>Pentapetalae</taxon>
        <taxon>rosids</taxon>
        <taxon>Vitales</taxon>
        <taxon>Vitaceae</taxon>
        <taxon>Viteae</taxon>
        <taxon>Vitis</taxon>
    </lineage>
</organism>
<keyword evidence="5" id="KW-0378">Hydrolase</keyword>
<evidence type="ECO:0000256" key="5">
    <source>
        <dbReference type="ARBA" id="ARBA00022801"/>
    </source>
</evidence>
<keyword evidence="3" id="KW-0540">Nuclease</keyword>
<dbReference type="GO" id="GO:0004519">
    <property type="term" value="F:endonuclease activity"/>
    <property type="evidence" value="ECO:0007669"/>
    <property type="project" value="UniProtKB-KW"/>
</dbReference>
<feature type="region of interest" description="Disordered" evidence="7">
    <location>
        <begin position="320"/>
        <end position="394"/>
    </location>
</feature>
<feature type="region of interest" description="Disordered" evidence="7">
    <location>
        <begin position="612"/>
        <end position="640"/>
    </location>
</feature>
<dbReference type="FunFam" id="3.10.20.370:FF:000001">
    <property type="entry name" value="Retrovirus-related Pol polyprotein from transposon 17.6-like protein"/>
    <property type="match status" value="1"/>
</dbReference>
<dbReference type="SUPFAM" id="SSF56672">
    <property type="entry name" value="DNA/RNA polymerases"/>
    <property type="match status" value="1"/>
</dbReference>
<dbReference type="EMBL" id="AM445427">
    <property type="protein sequence ID" value="CAN67482.1"/>
    <property type="molecule type" value="Genomic_DNA"/>
</dbReference>
<gene>
    <name evidence="10" type="ORF">VITISV_019999</name>
</gene>
<keyword evidence="1" id="KW-0808">Transferase</keyword>
<evidence type="ECO:0000259" key="8">
    <source>
        <dbReference type="Pfam" id="PF00078"/>
    </source>
</evidence>
<evidence type="ECO:0000256" key="1">
    <source>
        <dbReference type="ARBA" id="ARBA00022679"/>
    </source>
</evidence>
<feature type="compositionally biased region" description="Pro residues" evidence="7">
    <location>
        <begin position="348"/>
        <end position="357"/>
    </location>
</feature>
<evidence type="ECO:0000259" key="9">
    <source>
        <dbReference type="Pfam" id="PF17917"/>
    </source>
</evidence>
<reference evidence="10" key="1">
    <citation type="journal article" date="2007" name="PLoS ONE">
        <title>The first genome sequence of an elite grapevine cultivar (Pinot noir Vitis vinifera L.): coping with a highly heterozygous genome.</title>
        <authorList>
            <person name="Velasco R."/>
            <person name="Zharkikh A."/>
            <person name="Troggio M."/>
            <person name="Cartwright D.A."/>
            <person name="Cestaro A."/>
            <person name="Pruss D."/>
            <person name="Pindo M."/>
            <person name="FitzGerald L.M."/>
            <person name="Vezzulli S."/>
            <person name="Reid J."/>
            <person name="Malacarne G."/>
            <person name="Iliev D."/>
            <person name="Coppola G."/>
            <person name="Wardell B."/>
            <person name="Micheletti D."/>
            <person name="Macalma T."/>
            <person name="Facci M."/>
            <person name="Mitchell J.T."/>
            <person name="Perazzolli M."/>
            <person name="Eldredge G."/>
            <person name="Gatto P."/>
            <person name="Oyzerski R."/>
            <person name="Moretto M."/>
            <person name="Gutin N."/>
            <person name="Stefanini M."/>
            <person name="Chen Y."/>
            <person name="Segala C."/>
            <person name="Davenport C."/>
            <person name="Dematte L."/>
            <person name="Mraz A."/>
            <person name="Battilana J."/>
            <person name="Stormo K."/>
            <person name="Costa F."/>
            <person name="Tao Q."/>
            <person name="Si-Ammour A."/>
            <person name="Harkins T."/>
            <person name="Lackey A."/>
            <person name="Perbost C."/>
            <person name="Taillon B."/>
            <person name="Stella A."/>
            <person name="Solovyev V."/>
            <person name="Fawcett J.A."/>
            <person name="Sterck L."/>
            <person name="Vandepoele K."/>
            <person name="Grando S.M."/>
            <person name="Toppo S."/>
            <person name="Moser C."/>
            <person name="Lanchbury J."/>
            <person name="Bogden R."/>
            <person name="Skolnick M."/>
            <person name="Sgaramella V."/>
            <person name="Bhatnagar S.K."/>
            <person name="Fontana P."/>
            <person name="Gutin A."/>
            <person name="Van de Peer Y."/>
            <person name="Salamini F."/>
            <person name="Viola R."/>
        </authorList>
    </citation>
    <scope>NUCLEOTIDE SEQUENCE</scope>
</reference>
<keyword evidence="2" id="KW-0548">Nucleotidyltransferase</keyword>
<dbReference type="PANTHER" id="PTHR34072">
    <property type="entry name" value="ENZYMATIC POLYPROTEIN-RELATED"/>
    <property type="match status" value="1"/>
</dbReference>
<keyword evidence="4" id="KW-0255">Endonuclease</keyword>
<accession>A5B3K7</accession>
<sequence>MVERIMEVFMDDITVYGDSYEECLLHLEVVLQRCIEKDLVLNWEKCHFMVQQGIVLGHIISKNGIEVDKAKVELIVKLPPSTNVKGIRQFLGHVGFYRRFIKDFSKISKPLCELLVKDAKFVWDEKCQKSFEELKQFLTTALIVRAPNWKLPFEVMCDASDLAMGAVLRQREDGKPYVIYYASKTLNEAQRNYTTTEKELLAVVFALDKFHAYLVGSVIAVFIDHSALKYLLTKQDAKARLIRWILLLQEFNLQIRDKRGVENVVADHLPRLVIAHDSHGLPINDDFPEESLMSIEVAPWYSHIANYLVIGEVPTQPVVRGAISPPAQDSTVPPSEGGIPSQRRYPTRRPPTDPVPPTTKAKRPASRPQVKRAKFSGPGEPSQTPQAEPPTEDSQRYHMEHLLTPRQFYYPRVVLDFYQSMTTRGIWNPTLIYFTIDGRKGIIGARHIAEALRIPYEPVTQADFMEWSSFSPRDMVRILSRGTSTASVLTRKELPSGMLLIDVLMRANIFPLQHKVQRRGAILETLFRISEGYYFGPHHLIMTFLLHFEEKVHQRKLQRADVILLLFPRLLCQILEHLGYPGEPRLERRRHYREDFSLEKWHHLAAYFAPQGAPAVPPVPPPQGAPDVPPPPQLPQDEQLPQAQGLVHSLRTLSIAQDSLFQQMGTIRAHQDQIIATQTQHTTILHQIQQHLSMQTLLEHDRSRPSEPPVPDEGTIPAEQSISDEEIRAEPSHDPTTV</sequence>
<evidence type="ECO:0000256" key="6">
    <source>
        <dbReference type="ARBA" id="ARBA00022918"/>
    </source>
</evidence>
<protein>
    <recommendedName>
        <fullName evidence="11">Retrovirus-related Pol polyprotein from transposon 17.6</fullName>
    </recommendedName>
</protein>
<evidence type="ECO:0000256" key="7">
    <source>
        <dbReference type="SAM" id="MobiDB-lite"/>
    </source>
</evidence>
<dbReference type="Pfam" id="PF00078">
    <property type="entry name" value="RVT_1"/>
    <property type="match status" value="1"/>
</dbReference>
<name>A5B3K7_VITVI</name>
<dbReference type="Pfam" id="PF17917">
    <property type="entry name" value="RT_RNaseH"/>
    <property type="match status" value="1"/>
</dbReference>
<feature type="compositionally biased region" description="Pro residues" evidence="7">
    <location>
        <begin position="615"/>
        <end position="634"/>
    </location>
</feature>